<proteinExistence type="predicted"/>
<dbReference type="AlphaFoldDB" id="A0A368GH25"/>
<sequence length="116" mass="13228">MDDDQVPSKGMKKMPSMEKYGKVNTNSKNWQLNSSARFSFVLGCEGGGLHLIEQDGTGVKLSQLDFRVEFLAHYHQKDLLIALTSDMMLYHLNFMPESTVEEKLKFVQRLILASED</sequence>
<protein>
    <recommendedName>
        <fullName evidence="3">CNH domain-containing protein</fullName>
    </recommendedName>
</protein>
<keyword evidence="2" id="KW-1185">Reference proteome</keyword>
<evidence type="ECO:0008006" key="3">
    <source>
        <dbReference type="Google" id="ProtNLM"/>
    </source>
</evidence>
<gene>
    <name evidence="1" type="ORF">ANCCAN_11016</name>
</gene>
<evidence type="ECO:0000313" key="2">
    <source>
        <dbReference type="Proteomes" id="UP000252519"/>
    </source>
</evidence>
<evidence type="ECO:0000313" key="1">
    <source>
        <dbReference type="EMBL" id="RCN42968.1"/>
    </source>
</evidence>
<dbReference type="EMBL" id="JOJR01000173">
    <property type="protein sequence ID" value="RCN42968.1"/>
    <property type="molecule type" value="Genomic_DNA"/>
</dbReference>
<name>A0A368GH25_ANCCA</name>
<dbReference type="Proteomes" id="UP000252519">
    <property type="component" value="Unassembled WGS sequence"/>
</dbReference>
<organism evidence="1 2">
    <name type="scientific">Ancylostoma caninum</name>
    <name type="common">Dog hookworm</name>
    <dbReference type="NCBI Taxonomy" id="29170"/>
    <lineage>
        <taxon>Eukaryota</taxon>
        <taxon>Metazoa</taxon>
        <taxon>Ecdysozoa</taxon>
        <taxon>Nematoda</taxon>
        <taxon>Chromadorea</taxon>
        <taxon>Rhabditida</taxon>
        <taxon>Rhabditina</taxon>
        <taxon>Rhabditomorpha</taxon>
        <taxon>Strongyloidea</taxon>
        <taxon>Ancylostomatidae</taxon>
        <taxon>Ancylostomatinae</taxon>
        <taxon>Ancylostoma</taxon>
    </lineage>
</organism>
<accession>A0A368GH25</accession>
<comment type="caution">
    <text evidence="1">The sequence shown here is derived from an EMBL/GenBank/DDBJ whole genome shotgun (WGS) entry which is preliminary data.</text>
</comment>
<reference evidence="1 2" key="1">
    <citation type="submission" date="2014-10" db="EMBL/GenBank/DDBJ databases">
        <title>Draft genome of the hookworm Ancylostoma caninum.</title>
        <authorList>
            <person name="Mitreva M."/>
        </authorList>
    </citation>
    <scope>NUCLEOTIDE SEQUENCE [LARGE SCALE GENOMIC DNA]</scope>
    <source>
        <strain evidence="1 2">Baltimore</strain>
    </source>
</reference>